<dbReference type="InterPro" id="IPR017592">
    <property type="entry name" value="Pilus_assmbl_Flp-typ_CpaB"/>
</dbReference>
<comment type="caution">
    <text evidence="3">The sequence shown here is derived from an EMBL/GenBank/DDBJ whole genome shotgun (WGS) entry which is preliminary data.</text>
</comment>
<dbReference type="Proteomes" id="UP001108027">
    <property type="component" value="Unassembled WGS sequence"/>
</dbReference>
<sequence length="298" mass="31110">MGSKLLYTLPALGLALLALVLALIGLSREPDAGTSRKVVKNPSASEQAPVHKYWVVRQPVPVGETLTEDNLGVVSSSTPIPEALAADQPVAGKEVKRFARAGELLGPHHLAAGGNLPASLPEGHRAIAIAVDNVVSAGGLLQPGDRVDVVTAFRRSDKDNPVALVMLRGITVLAVKGALSGAEQSDDNRRNETVVLSVPEEKVSALMLASSQGQVRLAVVAGDEEPAITPEQPVGAALAANSQSESATRDDTAAPQPFYFDDFFPETPKAAAPAAPRASPGRRVQVFEGAESRSTYVR</sequence>
<dbReference type="Pfam" id="PF16976">
    <property type="entry name" value="RcpC"/>
    <property type="match status" value="1"/>
</dbReference>
<keyword evidence="4" id="KW-1185">Reference proteome</keyword>
<dbReference type="RefSeq" id="WP_228234701.1">
    <property type="nucleotide sequence ID" value="NZ_JAJGNA010000026.1"/>
</dbReference>
<feature type="region of interest" description="Disordered" evidence="1">
    <location>
        <begin position="226"/>
        <end position="298"/>
    </location>
</feature>
<dbReference type="Pfam" id="PF08666">
    <property type="entry name" value="SAF"/>
    <property type="match status" value="1"/>
</dbReference>
<evidence type="ECO:0000256" key="1">
    <source>
        <dbReference type="SAM" id="MobiDB-lite"/>
    </source>
</evidence>
<proteinExistence type="predicted"/>
<feature type="compositionally biased region" description="Low complexity" evidence="1">
    <location>
        <begin position="270"/>
        <end position="283"/>
    </location>
</feature>
<evidence type="ECO:0000313" key="3">
    <source>
        <dbReference type="EMBL" id="MCC4310029.1"/>
    </source>
</evidence>
<dbReference type="AlphaFoldDB" id="A0A9Q3UR24"/>
<organism evidence="3 4">
    <name type="scientific">Alloalcanivorax marinus</name>
    <dbReference type="NCBI Taxonomy" id="1177169"/>
    <lineage>
        <taxon>Bacteria</taxon>
        <taxon>Pseudomonadati</taxon>
        <taxon>Pseudomonadota</taxon>
        <taxon>Gammaproteobacteria</taxon>
        <taxon>Oceanospirillales</taxon>
        <taxon>Alcanivoracaceae</taxon>
        <taxon>Alloalcanivorax</taxon>
    </lineage>
</organism>
<feature type="domain" description="SAF" evidence="2">
    <location>
        <begin position="51"/>
        <end position="111"/>
    </location>
</feature>
<name>A0A9Q3UR24_9GAMM</name>
<evidence type="ECO:0000259" key="2">
    <source>
        <dbReference type="SMART" id="SM00858"/>
    </source>
</evidence>
<accession>A0A9Q3UR24</accession>
<protein>
    <submittedName>
        <fullName evidence="3">Flp pilus assembly protein CpaB</fullName>
    </submittedName>
</protein>
<dbReference type="SMART" id="SM00858">
    <property type="entry name" value="SAF"/>
    <property type="match status" value="1"/>
</dbReference>
<dbReference type="InterPro" id="IPR013974">
    <property type="entry name" value="SAF"/>
</dbReference>
<dbReference type="NCBIfam" id="TIGR03177">
    <property type="entry name" value="pilus_cpaB"/>
    <property type="match status" value="1"/>
</dbReference>
<dbReference type="CDD" id="cd11614">
    <property type="entry name" value="SAF_CpaB_FlgA_like"/>
    <property type="match status" value="1"/>
</dbReference>
<dbReference type="InterPro" id="IPR031571">
    <property type="entry name" value="RcpC_dom"/>
</dbReference>
<dbReference type="EMBL" id="JAJGNA010000026">
    <property type="protein sequence ID" value="MCC4310029.1"/>
    <property type="molecule type" value="Genomic_DNA"/>
</dbReference>
<reference evidence="3" key="1">
    <citation type="submission" date="2021-10" db="EMBL/GenBank/DDBJ databases">
        <title>The diversity and Nitrogen Metabolism of Culturable Nitrate-Utilizing Bacteria Within the Oxygen Minimum Zone of the Changjiang (Yangtze River)Estuary.</title>
        <authorList>
            <person name="Zhang D."/>
            <person name="Zheng J."/>
            <person name="Liu S."/>
            <person name="He W."/>
        </authorList>
    </citation>
    <scope>NUCLEOTIDE SEQUENCE</scope>
    <source>
        <strain evidence="3">FXH-223</strain>
    </source>
</reference>
<evidence type="ECO:0000313" key="4">
    <source>
        <dbReference type="Proteomes" id="UP001108027"/>
    </source>
</evidence>
<gene>
    <name evidence="3" type="primary">cpaB</name>
    <name evidence="3" type="ORF">LL252_15755</name>
</gene>